<proteinExistence type="predicted"/>
<evidence type="ECO:0000313" key="3">
    <source>
        <dbReference type="Proteomes" id="UP000007843"/>
    </source>
</evidence>
<name>A0A0H3HDX0_KLEM8</name>
<organism evidence="2 3">
    <name type="scientific">Klebsiella michiganensis (strain ATCC 8724 / DSM 4798 / JCM 20051 / NBRC 3318 / NRRL B-199 / KCTC 1686 / BUCSAV 143 / CCM 1901)</name>
    <dbReference type="NCBI Taxonomy" id="1006551"/>
    <lineage>
        <taxon>Bacteria</taxon>
        <taxon>Pseudomonadati</taxon>
        <taxon>Pseudomonadota</taxon>
        <taxon>Gammaproteobacteria</taxon>
        <taxon>Enterobacterales</taxon>
        <taxon>Enterobacteriaceae</taxon>
        <taxon>Klebsiella/Raoultella group</taxon>
        <taxon>Klebsiella</taxon>
    </lineage>
</organism>
<dbReference type="KEGG" id="kox:KOX_24720"/>
<feature type="transmembrane region" description="Helical" evidence="1">
    <location>
        <begin position="12"/>
        <end position="29"/>
    </location>
</feature>
<dbReference type="HOGENOM" id="CLU_1641516_0_0_6"/>
<evidence type="ECO:0000256" key="1">
    <source>
        <dbReference type="SAM" id="Phobius"/>
    </source>
</evidence>
<keyword evidence="1" id="KW-0472">Membrane</keyword>
<keyword evidence="1" id="KW-1133">Transmembrane helix</keyword>
<sequence>MKFLNNVKVKSVYVLLSILFAVFVCGWLINHFHQQNDFDCSANLRIESGSFGFDANFKTFLLMRGNNSGYFDVSGKVIVDNVKYNVERSYHFIYAKKANNIYHLTQTTISKRKADNMIEGMMQKVFFSPDPDSGRYIKIQKMKNGWIVRSLYSPSFICVNN</sequence>
<dbReference type="AlphaFoldDB" id="A0A0H3HDX0"/>
<protein>
    <submittedName>
        <fullName evidence="2">Uncharacterized protein</fullName>
    </submittedName>
</protein>
<keyword evidence="1" id="KW-0812">Transmembrane</keyword>
<gene>
    <name evidence="2" type="ordered locus">KOX_24720</name>
</gene>
<evidence type="ECO:0000313" key="2">
    <source>
        <dbReference type="EMBL" id="AEX06659.1"/>
    </source>
</evidence>
<dbReference type="RefSeq" id="WP_014229986.1">
    <property type="nucleotide sequence ID" value="NC_016612.1"/>
</dbReference>
<reference evidence="2 3" key="1">
    <citation type="journal article" date="2012" name="J. Bacteriol.">
        <title>Complete genome sequence of Klebsiella oxytoca KCTC 1686, used in production of 2,3-butanediol.</title>
        <authorList>
            <person name="Shin S.H."/>
            <person name="Kim S."/>
            <person name="Kim J.Y."/>
            <person name="Lee S."/>
            <person name="Um Y."/>
            <person name="Oh M.K."/>
            <person name="Kim Y.R."/>
            <person name="Lee J."/>
            <person name="Yang K.S."/>
        </authorList>
    </citation>
    <scope>NUCLEOTIDE SEQUENCE [LARGE SCALE GENOMIC DNA]</scope>
    <source>
        <strain evidence="3">ATCC 8724 / DSM 4798 / JCM 20051 / NBRC 3318 / NRRL B-199 / KCTC 1686</strain>
    </source>
</reference>
<dbReference type="EMBL" id="CP003218">
    <property type="protein sequence ID" value="AEX06659.1"/>
    <property type="molecule type" value="Genomic_DNA"/>
</dbReference>
<accession>A0A0H3HDX0</accession>
<dbReference type="Proteomes" id="UP000007843">
    <property type="component" value="Chromosome"/>
</dbReference>